<accession>A0ABT8R8E9</accession>
<dbReference type="SMART" id="SM01207">
    <property type="entry name" value="G3P_acyltransf"/>
    <property type="match status" value="1"/>
</dbReference>
<comment type="caution">
    <text evidence="11">The sequence shown here is derived from an EMBL/GenBank/DDBJ whole genome shotgun (WGS) entry which is preliminary data.</text>
</comment>
<keyword evidence="12" id="KW-1185">Reference proteome</keyword>
<dbReference type="EMBL" id="JAUKPO010000009">
    <property type="protein sequence ID" value="MDO1447971.1"/>
    <property type="molecule type" value="Genomic_DNA"/>
</dbReference>
<dbReference type="PANTHER" id="PTHR30309">
    <property type="entry name" value="INNER MEMBRANE PROTEIN YGIH"/>
    <property type="match status" value="1"/>
</dbReference>
<proteinExistence type="inferred from homology"/>
<feature type="transmembrane region" description="Helical" evidence="10">
    <location>
        <begin position="175"/>
        <end position="191"/>
    </location>
</feature>
<evidence type="ECO:0000256" key="5">
    <source>
        <dbReference type="ARBA" id="ARBA00022989"/>
    </source>
</evidence>
<dbReference type="HAMAP" id="MF_01043">
    <property type="entry name" value="PlsY"/>
    <property type="match status" value="1"/>
</dbReference>
<keyword evidence="3 10" id="KW-0808">Transferase</keyword>
<evidence type="ECO:0000256" key="6">
    <source>
        <dbReference type="ARBA" id="ARBA00023098"/>
    </source>
</evidence>
<comment type="catalytic activity">
    <reaction evidence="10">
        <text>an acyl phosphate + sn-glycerol 3-phosphate = a 1-acyl-sn-glycero-3-phosphate + phosphate</text>
        <dbReference type="Rhea" id="RHEA:34075"/>
        <dbReference type="ChEBI" id="CHEBI:43474"/>
        <dbReference type="ChEBI" id="CHEBI:57597"/>
        <dbReference type="ChEBI" id="CHEBI:57970"/>
        <dbReference type="ChEBI" id="CHEBI:59918"/>
        <dbReference type="EC" id="2.3.1.275"/>
    </reaction>
</comment>
<keyword evidence="2 10" id="KW-0444">Lipid biosynthesis</keyword>
<dbReference type="EC" id="2.3.1.275" evidence="10"/>
<keyword evidence="9 10" id="KW-1208">Phospholipid metabolism</keyword>
<keyword evidence="1 10" id="KW-1003">Cell membrane</keyword>
<evidence type="ECO:0000256" key="4">
    <source>
        <dbReference type="ARBA" id="ARBA00022692"/>
    </source>
</evidence>
<evidence type="ECO:0000256" key="3">
    <source>
        <dbReference type="ARBA" id="ARBA00022679"/>
    </source>
</evidence>
<name>A0ABT8R8E9_9BACT</name>
<evidence type="ECO:0000256" key="1">
    <source>
        <dbReference type="ARBA" id="ARBA00022475"/>
    </source>
</evidence>
<evidence type="ECO:0000256" key="2">
    <source>
        <dbReference type="ARBA" id="ARBA00022516"/>
    </source>
</evidence>
<protein>
    <recommendedName>
        <fullName evidence="10">Glycerol-3-phosphate acyltransferase</fullName>
    </recommendedName>
    <alternativeName>
        <fullName evidence="10">Acyl-PO4 G3P acyltransferase</fullName>
    </alternativeName>
    <alternativeName>
        <fullName evidence="10">Acyl-phosphate--glycerol-3-phosphate acyltransferase</fullName>
    </alternativeName>
    <alternativeName>
        <fullName evidence="10">G3P acyltransferase</fullName>
        <shortName evidence="10">GPAT</shortName>
        <ecNumber evidence="10">2.3.1.275</ecNumber>
    </alternativeName>
    <alternativeName>
        <fullName evidence="10">Lysophosphatidic acid synthase</fullName>
        <shortName evidence="10">LPA synthase</shortName>
    </alternativeName>
</protein>
<evidence type="ECO:0000256" key="8">
    <source>
        <dbReference type="ARBA" id="ARBA00023209"/>
    </source>
</evidence>
<keyword evidence="7 10" id="KW-0472">Membrane</keyword>
<dbReference type="PANTHER" id="PTHR30309:SF0">
    <property type="entry name" value="GLYCEROL-3-PHOSPHATE ACYLTRANSFERASE-RELATED"/>
    <property type="match status" value="1"/>
</dbReference>
<keyword evidence="11" id="KW-0012">Acyltransferase</keyword>
<evidence type="ECO:0000313" key="12">
    <source>
        <dbReference type="Proteomes" id="UP001168528"/>
    </source>
</evidence>
<dbReference type="RefSeq" id="WP_302038776.1">
    <property type="nucleotide sequence ID" value="NZ_JAUKPO010000009.1"/>
</dbReference>
<evidence type="ECO:0000256" key="9">
    <source>
        <dbReference type="ARBA" id="ARBA00023264"/>
    </source>
</evidence>
<evidence type="ECO:0000256" key="7">
    <source>
        <dbReference type="ARBA" id="ARBA00023136"/>
    </source>
</evidence>
<dbReference type="GO" id="GO:0004366">
    <property type="term" value="F:glycerol-3-phosphate O-acyltransferase activity"/>
    <property type="evidence" value="ECO:0007669"/>
    <property type="project" value="UniProtKB-EC"/>
</dbReference>
<feature type="transmembrane region" description="Helical" evidence="10">
    <location>
        <begin position="55"/>
        <end position="79"/>
    </location>
</feature>
<reference evidence="11" key="1">
    <citation type="submission" date="2023-07" db="EMBL/GenBank/DDBJ databases">
        <title>The genome sequence of Rhodocytophaga aerolata KACC 12507.</title>
        <authorList>
            <person name="Zhang X."/>
        </authorList>
    </citation>
    <scope>NUCLEOTIDE SEQUENCE</scope>
    <source>
        <strain evidence="11">KACC 12507</strain>
    </source>
</reference>
<dbReference type="InterPro" id="IPR003811">
    <property type="entry name" value="G3P_acylTferase_PlsY"/>
</dbReference>
<comment type="subcellular location">
    <subcellularLocation>
        <location evidence="10">Cell membrane</location>
        <topology evidence="10">Multi-pass membrane protein</topology>
    </subcellularLocation>
</comment>
<comment type="function">
    <text evidence="10">Catalyzes the transfer of an acyl group from acyl-phosphate (acyl-PO(4)) to glycerol-3-phosphate (G3P) to form lysophosphatidic acid (LPA). This enzyme utilizes acyl-phosphate as fatty acyl donor, but not acyl-CoA or acyl-ACP.</text>
</comment>
<feature type="transmembrane region" description="Helical" evidence="10">
    <location>
        <begin position="117"/>
        <end position="144"/>
    </location>
</feature>
<keyword evidence="5 10" id="KW-1133">Transmembrane helix</keyword>
<dbReference type="Proteomes" id="UP001168528">
    <property type="component" value="Unassembled WGS sequence"/>
</dbReference>
<sequence length="213" mass="23237">MDILLIICGAIMAYMIGSLPTSVWLGEAYFGIDVRKYGSGNAGATNTFRVLGKKAGIIVMLVDIFKGWTATSLALILYFMDAISAESIIQFKLLFGILAVVGHIFPVYVNFKGGKGVATLLGMALAIHLEASLLCVLIFIIVLLTSKYVSLGSMIATLAFPILLLIPRFNPEEPLLNIFGFVLFAIVALTHQKNIVRLINGEENRTTIRLKKK</sequence>
<dbReference type="NCBIfam" id="TIGR00023">
    <property type="entry name" value="glycerol-3-phosphate 1-O-acyltransferase PlsY"/>
    <property type="match status" value="1"/>
</dbReference>
<comment type="subunit">
    <text evidence="10">Probably interacts with PlsX.</text>
</comment>
<feature type="transmembrane region" description="Helical" evidence="10">
    <location>
        <begin position="151"/>
        <end position="169"/>
    </location>
</feature>
<organism evidence="11 12">
    <name type="scientific">Rhodocytophaga aerolata</name>
    <dbReference type="NCBI Taxonomy" id="455078"/>
    <lineage>
        <taxon>Bacteria</taxon>
        <taxon>Pseudomonadati</taxon>
        <taxon>Bacteroidota</taxon>
        <taxon>Cytophagia</taxon>
        <taxon>Cytophagales</taxon>
        <taxon>Rhodocytophagaceae</taxon>
        <taxon>Rhodocytophaga</taxon>
    </lineage>
</organism>
<keyword evidence="6 10" id="KW-0443">Lipid metabolism</keyword>
<comment type="similarity">
    <text evidence="10">Belongs to the PlsY family.</text>
</comment>
<keyword evidence="8 10" id="KW-0594">Phospholipid biosynthesis</keyword>
<dbReference type="Pfam" id="PF02660">
    <property type="entry name" value="G3P_acyltransf"/>
    <property type="match status" value="1"/>
</dbReference>
<comment type="pathway">
    <text evidence="10">Lipid metabolism; phospholipid metabolism.</text>
</comment>
<feature type="transmembrane region" description="Helical" evidence="10">
    <location>
        <begin position="91"/>
        <end position="111"/>
    </location>
</feature>
<evidence type="ECO:0000256" key="10">
    <source>
        <dbReference type="HAMAP-Rule" id="MF_01043"/>
    </source>
</evidence>
<evidence type="ECO:0000313" key="11">
    <source>
        <dbReference type="EMBL" id="MDO1447971.1"/>
    </source>
</evidence>
<gene>
    <name evidence="10 11" type="primary">plsY</name>
    <name evidence="11" type="ORF">Q0590_16990</name>
</gene>
<keyword evidence="4 10" id="KW-0812">Transmembrane</keyword>